<sequence>MSKRTLANLSKLSDNAIKRLRVLLKSRIAKASLKDAFEIQRSLPHSYVAVV</sequence>
<dbReference type="AlphaFoldDB" id="A0AAE3KLT5"/>
<evidence type="ECO:0000313" key="2">
    <source>
        <dbReference type="Proteomes" id="UP001204953"/>
    </source>
</evidence>
<organism evidence="1 2">
    <name type="scientific">Limnofasciculus baicalensis BBK-W-15</name>
    <dbReference type="NCBI Taxonomy" id="2699891"/>
    <lineage>
        <taxon>Bacteria</taxon>
        <taxon>Bacillati</taxon>
        <taxon>Cyanobacteriota</taxon>
        <taxon>Cyanophyceae</taxon>
        <taxon>Coleofasciculales</taxon>
        <taxon>Coleofasciculaceae</taxon>
        <taxon>Limnofasciculus</taxon>
        <taxon>Limnofasciculus baicalensis</taxon>
    </lineage>
</organism>
<reference evidence="1" key="1">
    <citation type="submission" date="2022-06" db="EMBL/GenBank/DDBJ databases">
        <title>New cyanobacteria of genus Symplocastrum in benthos of Lake Baikal.</title>
        <authorList>
            <person name="Sorokovikova E."/>
            <person name="Tikhonova I."/>
            <person name="Krasnopeev A."/>
            <person name="Evseev P."/>
            <person name="Gladkikh A."/>
            <person name="Belykh O."/>
        </authorList>
    </citation>
    <scope>NUCLEOTIDE SEQUENCE</scope>
    <source>
        <strain evidence="1">BBK-W-15</strain>
    </source>
</reference>
<keyword evidence="2" id="KW-1185">Reference proteome</keyword>
<name>A0AAE3KLT5_9CYAN</name>
<dbReference type="Proteomes" id="UP001204953">
    <property type="component" value="Unassembled WGS sequence"/>
</dbReference>
<accession>A0AAE3KLT5</accession>
<evidence type="ECO:0000313" key="1">
    <source>
        <dbReference type="EMBL" id="MCP2728459.1"/>
    </source>
</evidence>
<dbReference type="RefSeq" id="WP_254011256.1">
    <property type="nucleotide sequence ID" value="NZ_JAMZMM010000056.1"/>
</dbReference>
<proteinExistence type="predicted"/>
<gene>
    <name evidence="1" type="ORF">NJ959_08220</name>
</gene>
<protein>
    <submittedName>
        <fullName evidence="1">Uncharacterized protein</fullName>
    </submittedName>
</protein>
<dbReference type="EMBL" id="JAMZMM010000056">
    <property type="protein sequence ID" value="MCP2728459.1"/>
    <property type="molecule type" value="Genomic_DNA"/>
</dbReference>
<comment type="caution">
    <text evidence="1">The sequence shown here is derived from an EMBL/GenBank/DDBJ whole genome shotgun (WGS) entry which is preliminary data.</text>
</comment>